<dbReference type="Gene3D" id="3.10.450.710">
    <property type="entry name" value="Tgt2/MlaC"/>
    <property type="match status" value="1"/>
</dbReference>
<dbReference type="Pfam" id="PF05494">
    <property type="entry name" value="MlaC"/>
    <property type="match status" value="1"/>
</dbReference>
<organism evidence="2 3">
    <name type="scientific">Insolitispirillum peregrinum</name>
    <dbReference type="NCBI Taxonomy" id="80876"/>
    <lineage>
        <taxon>Bacteria</taxon>
        <taxon>Pseudomonadati</taxon>
        <taxon>Pseudomonadota</taxon>
        <taxon>Alphaproteobacteria</taxon>
        <taxon>Rhodospirillales</taxon>
        <taxon>Novispirillaceae</taxon>
        <taxon>Insolitispirillum</taxon>
    </lineage>
</organism>
<dbReference type="PANTHER" id="PTHR36573:SF1">
    <property type="entry name" value="INTERMEMBRANE PHOSPHOLIPID TRANSPORT SYSTEM BINDING PROTEIN MLAC"/>
    <property type="match status" value="1"/>
</dbReference>
<dbReference type="EMBL" id="FTOA01000005">
    <property type="protein sequence ID" value="SIT00552.1"/>
    <property type="molecule type" value="Genomic_DNA"/>
</dbReference>
<dbReference type="PANTHER" id="PTHR36573">
    <property type="entry name" value="INTERMEMBRANE PHOSPHOLIPID TRANSPORT SYSTEM BINDING PROTEIN MLAC"/>
    <property type="match status" value="1"/>
</dbReference>
<name>A0A1N7NQI4_9PROT</name>
<sequence>MISRRSFGLLLSALATSAVVPSMAWADADDLAQAKSLVSTIANRGIQEVVTVSLPQAEKITRFRAIFSTYFDMPAAARFVLGRTWRTASPEQQQEFVNLFQDINIYTWARRFKDYDGQKLTIGDAVQDGDGGAYVDSRVEQGDGQPPILVRWRLRKRPDSEYKYLVVDLEVEGVSMAVTYRSDYTSVIQNNGGDVAPLLQQMRQQIERLKAEQPA</sequence>
<feature type="chain" id="PRO_5012207631" evidence="1">
    <location>
        <begin position="27"/>
        <end position="215"/>
    </location>
</feature>
<reference evidence="2 3" key="1">
    <citation type="submission" date="2017-01" db="EMBL/GenBank/DDBJ databases">
        <authorList>
            <person name="Mah S.A."/>
            <person name="Swanson W.J."/>
            <person name="Moy G.W."/>
            <person name="Vacquier V.D."/>
        </authorList>
    </citation>
    <scope>NUCLEOTIDE SEQUENCE [LARGE SCALE GENOMIC DNA]</scope>
    <source>
        <strain evidence="2 3">DSM 11589</strain>
    </source>
</reference>
<evidence type="ECO:0000256" key="1">
    <source>
        <dbReference type="SAM" id="SignalP"/>
    </source>
</evidence>
<keyword evidence="3" id="KW-1185">Reference proteome</keyword>
<protein>
    <submittedName>
        <fullName evidence="2">Phospholipid transport system substrate-binding protein</fullName>
    </submittedName>
</protein>
<proteinExistence type="predicted"/>
<dbReference type="InterPro" id="IPR008869">
    <property type="entry name" value="MlaC/ttg2D"/>
</dbReference>
<dbReference type="InterPro" id="IPR042245">
    <property type="entry name" value="Tgt2/MlaC_sf"/>
</dbReference>
<dbReference type="Proteomes" id="UP000185678">
    <property type="component" value="Unassembled WGS sequence"/>
</dbReference>
<evidence type="ECO:0000313" key="3">
    <source>
        <dbReference type="Proteomes" id="UP000185678"/>
    </source>
</evidence>
<dbReference type="AlphaFoldDB" id="A0A1N7NQI4"/>
<keyword evidence="1" id="KW-0732">Signal</keyword>
<evidence type="ECO:0000313" key="2">
    <source>
        <dbReference type="EMBL" id="SIT00552.1"/>
    </source>
</evidence>
<accession>A0A1N7NQI4</accession>
<gene>
    <name evidence="2" type="ORF">SAMN05421779_105297</name>
</gene>
<feature type="signal peptide" evidence="1">
    <location>
        <begin position="1"/>
        <end position="26"/>
    </location>
</feature>
<dbReference type="STRING" id="80876.SAMN05421779_105297"/>